<feature type="transmembrane region" description="Helical" evidence="8">
    <location>
        <begin position="243"/>
        <end position="264"/>
    </location>
</feature>
<keyword evidence="2" id="KW-0813">Transport</keyword>
<gene>
    <name evidence="9" type="ORF">GQ602_002846</name>
</gene>
<reference evidence="9 10" key="1">
    <citation type="journal article" date="2020" name="G3 (Bethesda)">
        <title>Genetic Underpinnings of Host Manipulation by Ophiocordyceps as Revealed by Comparative Transcriptomics.</title>
        <authorList>
            <person name="Will I."/>
            <person name="Das B."/>
            <person name="Trinh T."/>
            <person name="Brachmann A."/>
            <person name="Ohm R.A."/>
            <person name="de Bekker C."/>
        </authorList>
    </citation>
    <scope>NUCLEOTIDE SEQUENCE [LARGE SCALE GENOMIC DNA]</scope>
    <source>
        <strain evidence="9 10">EC05</strain>
    </source>
</reference>
<keyword evidence="5 8" id="KW-0812">Transmembrane</keyword>
<feature type="transmembrane region" description="Helical" evidence="8">
    <location>
        <begin position="301"/>
        <end position="325"/>
    </location>
</feature>
<evidence type="ECO:0000256" key="2">
    <source>
        <dbReference type="ARBA" id="ARBA00022448"/>
    </source>
</evidence>
<dbReference type="EMBL" id="JAACLJ010000002">
    <property type="protein sequence ID" value="KAF4592547.1"/>
    <property type="molecule type" value="Genomic_DNA"/>
</dbReference>
<feature type="transmembrane region" description="Helical" evidence="8">
    <location>
        <begin position="82"/>
        <end position="104"/>
    </location>
</feature>
<feature type="transmembrane region" description="Helical" evidence="8">
    <location>
        <begin position="110"/>
        <end position="129"/>
    </location>
</feature>
<evidence type="ECO:0000313" key="9">
    <source>
        <dbReference type="EMBL" id="KAF4592547.1"/>
    </source>
</evidence>
<dbReference type="Proteomes" id="UP000562929">
    <property type="component" value="Unassembled WGS sequence"/>
</dbReference>
<organism evidence="9 10">
    <name type="scientific">Ophiocordyceps camponoti-floridani</name>
    <dbReference type="NCBI Taxonomy" id="2030778"/>
    <lineage>
        <taxon>Eukaryota</taxon>
        <taxon>Fungi</taxon>
        <taxon>Dikarya</taxon>
        <taxon>Ascomycota</taxon>
        <taxon>Pezizomycotina</taxon>
        <taxon>Sordariomycetes</taxon>
        <taxon>Hypocreomycetidae</taxon>
        <taxon>Hypocreales</taxon>
        <taxon>Ophiocordycipitaceae</taxon>
        <taxon>Ophiocordyceps</taxon>
    </lineage>
</organism>
<feature type="transmembrane region" description="Helical" evidence="8">
    <location>
        <begin position="185"/>
        <end position="204"/>
    </location>
</feature>
<keyword evidence="3" id="KW-1003">Cell membrane</keyword>
<feature type="transmembrane region" description="Helical" evidence="8">
    <location>
        <begin position="158"/>
        <end position="179"/>
    </location>
</feature>
<comment type="caution">
    <text evidence="9">The sequence shown here is derived from an EMBL/GenBank/DDBJ whole genome shotgun (WGS) entry which is preliminary data.</text>
</comment>
<dbReference type="OrthoDB" id="10254418at2759"/>
<evidence type="ECO:0000256" key="7">
    <source>
        <dbReference type="ARBA" id="ARBA00023136"/>
    </source>
</evidence>
<dbReference type="PANTHER" id="PTHR30574:SF1">
    <property type="entry name" value="SULPHUR TRANSPORT DOMAIN-CONTAINING PROTEIN"/>
    <property type="match status" value="1"/>
</dbReference>
<dbReference type="AlphaFoldDB" id="A0A8H4QB94"/>
<evidence type="ECO:0000256" key="8">
    <source>
        <dbReference type="SAM" id="Phobius"/>
    </source>
</evidence>
<evidence type="ECO:0000256" key="3">
    <source>
        <dbReference type="ARBA" id="ARBA00022475"/>
    </source>
</evidence>
<accession>A0A8H4QB94</accession>
<comment type="subcellular location">
    <subcellularLocation>
        <location evidence="1">Cell inner membrane</location>
        <topology evidence="1">Multi-pass membrane protein</topology>
    </subcellularLocation>
</comment>
<protein>
    <submittedName>
        <fullName evidence="9">YeeE/YedE family protein</fullName>
    </submittedName>
</protein>
<evidence type="ECO:0000256" key="5">
    <source>
        <dbReference type="ARBA" id="ARBA00022692"/>
    </source>
</evidence>
<evidence type="ECO:0000256" key="6">
    <source>
        <dbReference type="ARBA" id="ARBA00022989"/>
    </source>
</evidence>
<evidence type="ECO:0000313" key="10">
    <source>
        <dbReference type="Proteomes" id="UP000562929"/>
    </source>
</evidence>
<feature type="transmembrane region" description="Helical" evidence="8">
    <location>
        <begin position="270"/>
        <end position="289"/>
    </location>
</feature>
<keyword evidence="4" id="KW-0997">Cell inner membrane</keyword>
<keyword evidence="7 8" id="KW-0472">Membrane</keyword>
<dbReference type="InterPro" id="IPR007272">
    <property type="entry name" value="Sulf_transp_TsuA/YedE"/>
</dbReference>
<dbReference type="Pfam" id="PF04143">
    <property type="entry name" value="Sulf_transp"/>
    <property type="match status" value="1"/>
</dbReference>
<dbReference type="GO" id="GO:0005886">
    <property type="term" value="C:plasma membrane"/>
    <property type="evidence" value="ECO:0007669"/>
    <property type="project" value="UniProtKB-SubCell"/>
</dbReference>
<sequence length="327" mass="32572">MAASAAVSGAVFGAAMATAGFHDGSLIVAQMKLQSWHMLQAFMVATASSAIIYCLVERRLHLVIPPRPASSLGIFASHDGNVIGGALLGVGIVLSGSCPGALFAQLAAGGRTACFTLAGAVAGAVIWAGKAGELVRRRQQKSDPGLGMQGPHLSRAKGLLLLETTCLAVLALSVSLAPSIPGGRVNGAVAGLVIGIAQLVSLLARRSMLGACGPYREAGALLRRLICGSRLDTKPGDDGSKMAFGLGAVAGAWLLLRAAPSLVADAVFEAPPLFATVGGFLMVVGAALAGGCTSGHGISGISLLSASSIVTMASVFAAGTTVAALTY</sequence>
<proteinExistence type="predicted"/>
<keyword evidence="10" id="KW-1185">Reference proteome</keyword>
<name>A0A8H4QB94_9HYPO</name>
<feature type="transmembrane region" description="Helical" evidence="8">
    <location>
        <begin position="35"/>
        <end position="56"/>
    </location>
</feature>
<evidence type="ECO:0000256" key="1">
    <source>
        <dbReference type="ARBA" id="ARBA00004429"/>
    </source>
</evidence>
<dbReference type="PANTHER" id="PTHR30574">
    <property type="entry name" value="INNER MEMBRANE PROTEIN YEDE"/>
    <property type="match status" value="1"/>
</dbReference>
<keyword evidence="6 8" id="KW-1133">Transmembrane helix</keyword>
<evidence type="ECO:0000256" key="4">
    <source>
        <dbReference type="ARBA" id="ARBA00022519"/>
    </source>
</evidence>